<dbReference type="InParanoid" id="A0A409WMC8"/>
<reference evidence="2 3" key="1">
    <citation type="journal article" date="2018" name="Evol. Lett.">
        <title>Horizontal gene cluster transfer increased hallucinogenic mushroom diversity.</title>
        <authorList>
            <person name="Reynolds H.T."/>
            <person name="Vijayakumar V."/>
            <person name="Gluck-Thaler E."/>
            <person name="Korotkin H.B."/>
            <person name="Matheny P.B."/>
            <person name="Slot J.C."/>
        </authorList>
    </citation>
    <scope>NUCLEOTIDE SEQUENCE [LARGE SCALE GENOMIC DNA]</scope>
    <source>
        <strain evidence="2 3">2631</strain>
    </source>
</reference>
<evidence type="ECO:0000256" key="1">
    <source>
        <dbReference type="SAM" id="MobiDB-lite"/>
    </source>
</evidence>
<feature type="compositionally biased region" description="Pro residues" evidence="1">
    <location>
        <begin position="37"/>
        <end position="48"/>
    </location>
</feature>
<evidence type="ECO:0000313" key="3">
    <source>
        <dbReference type="Proteomes" id="UP000283269"/>
    </source>
</evidence>
<dbReference type="AlphaFoldDB" id="A0A409WMC8"/>
<feature type="compositionally biased region" description="Acidic residues" evidence="1">
    <location>
        <begin position="533"/>
        <end position="554"/>
    </location>
</feature>
<feature type="compositionally biased region" description="Polar residues" evidence="1">
    <location>
        <begin position="125"/>
        <end position="149"/>
    </location>
</feature>
<feature type="region of interest" description="Disordered" evidence="1">
    <location>
        <begin position="867"/>
        <end position="908"/>
    </location>
</feature>
<feature type="region of interest" description="Disordered" evidence="1">
    <location>
        <begin position="30"/>
        <end position="255"/>
    </location>
</feature>
<feature type="compositionally biased region" description="Low complexity" evidence="1">
    <location>
        <begin position="64"/>
        <end position="93"/>
    </location>
</feature>
<feature type="compositionally biased region" description="Low complexity" evidence="1">
    <location>
        <begin position="288"/>
        <end position="303"/>
    </location>
</feature>
<sequence>MPPSHSYTIDDDGDDSDICPVCDGECTCHPRATAAPRPQPLPQPPPTTKPGVPLSMAELSLMYAAASSPPNSSSSGRPYPSSSTPTTTTTPVSTPAPPVAPKPSLKIKLTVPPSMLAKRRAPAQSIKSYKNPAETTSDFANAGYNSASDPPQPPANLVPAPKKRGRPPKSLSSSRPQQQQQQIQPHTAANLYSARSPPYKPLNPKSAAPGKHPKSIKARQNAIRSRPSLPVGKKPVKKKRVVSSDDESSLSGDSDIAIAGPLVRKNAPANPVAVADFPTFVAASALSSSLSSTNTSDSSSLSEFDSDSSIEAEEENFILANVHDKARIKRELLGDDTQKKRMARNNDWEEDGESTDDHRHRYVGLATGWSEEEEDESSFDADLFFANLSDTDSISSKSERSVPAKTSFGAKHRAKASSFSLSMGEEGDQSDISCAASDFTERGSMQRRMQRRAELEALPFEVTQGWDGQIVFTNGVGDTQNIVDIEFEADASRFADITTSATSSAATSVYGDDDRLHGRGDSDVDMDMHSEGGYEEEDGELEGEGDTTDEELVGENDLPNERAMRLFSLPMSVSAINPLSTVSSPAVSPGRRRREEEAGRERRRRRWGAGGWGSWSGLGGAAGESSAPGPSALDILQGRVVFYDSDEAVFDEEDDSSEEEEMDEDDMMDVVMESSSGSDLETMSEFEEGDGYACDERMIKAMTNKLSRRMKKGSGVATTTAATGWDESLSVGGKNIHIINKHNNAHTHAKKSANNTAAKKNTKHTVKTNSNNINGSRKKKSKGGKKKKGPVGPRQGVFSPTRETRQAVIGDDHKGADVPSPHPRFAGRRRRAATTTTLGSPDGMGGFSAVEHLLRRHLHTLSASISSTGSIADAPPPSSSSTAAGSISVLANDPNMDPASPSAAADERSPLELLLSSVAAAAAASANSDMNGGEDAAASVDAGAGEIGAIQDTKPIQLDDVLEASFLDDPEDTQGASGSKSDYAGLHSSNADANVESGATLSNGEASSSFSAHDQQQHQHQQEENVHVHKNLARWDMISVGAFRQTRESGWGGMGIGMGMGMGMGGMHTPSSSADYGNVMKSSPFGAGRLGLGLGFGGLSAAAAAGGSGSGARTRGSDKLAKRRRIMMGGSTMSSPLILPLGSASASAPASPLPSSSSAFGSQLQQQQQQQQQQNQQYQQNQQQHNQKNRKEQRRERKLMKKKSYGAPHAPHLAHVPHHGQAFHVHHHHHPNAKARSTSGTQRSNFFAAGVPPLNL</sequence>
<feature type="region of interest" description="Disordered" evidence="1">
    <location>
        <begin position="501"/>
        <end position="558"/>
    </location>
</feature>
<feature type="compositionally biased region" description="Basic and acidic residues" evidence="1">
    <location>
        <begin position="512"/>
        <end position="532"/>
    </location>
</feature>
<feature type="compositionally biased region" description="Low complexity" evidence="1">
    <location>
        <begin position="168"/>
        <end position="185"/>
    </location>
</feature>
<feature type="compositionally biased region" description="Polar residues" evidence="1">
    <location>
        <begin position="1235"/>
        <end position="1245"/>
    </location>
</feature>
<evidence type="ECO:0000313" key="2">
    <source>
        <dbReference type="EMBL" id="PPQ79675.1"/>
    </source>
</evidence>
<feature type="compositionally biased region" description="Polar residues" evidence="1">
    <location>
        <begin position="987"/>
        <end position="1014"/>
    </location>
</feature>
<dbReference type="STRING" id="93625.A0A409WMC8"/>
<feature type="compositionally biased region" description="Basic and acidic residues" evidence="1">
    <location>
        <begin position="337"/>
        <end position="347"/>
    </location>
</feature>
<feature type="region of interest" description="Disordered" evidence="1">
    <location>
        <begin position="968"/>
        <end position="1026"/>
    </location>
</feature>
<feature type="compositionally biased region" description="Low complexity" evidence="1">
    <location>
        <begin position="869"/>
        <end position="888"/>
    </location>
</feature>
<feature type="compositionally biased region" description="Low complexity" evidence="1">
    <location>
        <begin position="1207"/>
        <end position="1223"/>
    </location>
</feature>
<accession>A0A409WMC8</accession>
<protein>
    <submittedName>
        <fullName evidence="2">Uncharacterized protein</fullName>
    </submittedName>
</protein>
<organism evidence="2 3">
    <name type="scientific">Psilocybe cyanescens</name>
    <dbReference type="NCBI Taxonomy" id="93625"/>
    <lineage>
        <taxon>Eukaryota</taxon>
        <taxon>Fungi</taxon>
        <taxon>Dikarya</taxon>
        <taxon>Basidiomycota</taxon>
        <taxon>Agaricomycotina</taxon>
        <taxon>Agaricomycetes</taxon>
        <taxon>Agaricomycetidae</taxon>
        <taxon>Agaricales</taxon>
        <taxon>Agaricineae</taxon>
        <taxon>Strophariaceae</taxon>
        <taxon>Psilocybe</taxon>
    </lineage>
</organism>
<feature type="region of interest" description="Disordered" evidence="1">
    <location>
        <begin position="337"/>
        <end position="356"/>
    </location>
</feature>
<gene>
    <name evidence="2" type="ORF">CVT25_003249</name>
</gene>
<feature type="region of interest" description="Disordered" evidence="1">
    <location>
        <begin position="579"/>
        <end position="607"/>
    </location>
</feature>
<proteinExistence type="predicted"/>
<feature type="compositionally biased region" description="Basic residues" evidence="1">
    <location>
        <begin position="1224"/>
        <end position="1233"/>
    </location>
</feature>
<feature type="compositionally biased region" description="Basic and acidic residues" evidence="1">
    <location>
        <begin position="802"/>
        <end position="816"/>
    </location>
</feature>
<feature type="region of interest" description="Disordered" evidence="1">
    <location>
        <begin position="288"/>
        <end position="309"/>
    </location>
</feature>
<feature type="region of interest" description="Disordered" evidence="1">
    <location>
        <begin position="746"/>
        <end position="844"/>
    </location>
</feature>
<feature type="compositionally biased region" description="Basic and acidic residues" evidence="1">
    <location>
        <begin position="1015"/>
        <end position="1026"/>
    </location>
</feature>
<keyword evidence="3" id="KW-1185">Reference proteome</keyword>
<feature type="region of interest" description="Disordered" evidence="1">
    <location>
        <begin position="1140"/>
        <end position="1256"/>
    </location>
</feature>
<name>A0A409WMC8_PSICY</name>
<feature type="compositionally biased region" description="Low complexity" evidence="1">
    <location>
        <begin position="1140"/>
        <end position="1186"/>
    </location>
</feature>
<comment type="caution">
    <text evidence="2">The sequence shown here is derived from an EMBL/GenBank/DDBJ whole genome shotgun (WGS) entry which is preliminary data.</text>
</comment>
<dbReference type="Proteomes" id="UP000283269">
    <property type="component" value="Unassembled WGS sequence"/>
</dbReference>
<dbReference type="OrthoDB" id="3259498at2759"/>
<feature type="compositionally biased region" description="Basic residues" evidence="1">
    <location>
        <begin position="776"/>
        <end position="789"/>
    </location>
</feature>
<dbReference type="EMBL" id="NHYD01003368">
    <property type="protein sequence ID" value="PPQ79675.1"/>
    <property type="molecule type" value="Genomic_DNA"/>
</dbReference>